<feature type="domain" description="C2H2-type" evidence="10">
    <location>
        <begin position="33"/>
        <end position="60"/>
    </location>
</feature>
<dbReference type="InterPro" id="IPR013087">
    <property type="entry name" value="Znf_C2H2_type"/>
</dbReference>
<dbReference type="InterPro" id="IPR001138">
    <property type="entry name" value="Zn2Cys6_DnaBD"/>
</dbReference>
<accession>A0ABR4I9A4</accession>
<sequence length="1089" mass="122111">MIACDYPGCTAQYRRKEHLTRHARKHNPGGQPLTCEQCHKSFDRTDTLRRHRQLHLREQGESSLPRTSKACDQCHFSKTRCDGKSPCNVCSRRQVSCNFHRQSRRRVTREATQPASEAVSEGSDISHGHSQDVLDFNTLFERIERDGLVGEVDESELLRILDDRQENVALPNSESTRACDSTRDQVSDNSQCIKRLILRHEHHLRNQGLLARADAAQTVGPQAETPELDIQYHVDIYFSHFHHQWPIIHRVSSKPNQPQILLLTMAMIGLWVTGEKASRSRAEKMHEKLLNLLDSRMDDWKLASEFKDQAWPMTTYQAILLNIIFALIREAPPDLHERCSSMLNDLTTTCITGGLFSYETMRAQLSPTDSLLFSWTYIQETQRLALAVFKLNMFFNTGLLSVSDLRFPLPDNDYLWDAPRSKEFYRRYHAQLDSGTGSGHGPHICDVFRDVQQGRRWGGLLLQTDSWLGFLALEHARFNRDLTLENAVSRLSKTKFNTHGECNHGKSHWIQGMDTWGQLETLRGLLCQYDPSVSISPDLLSDIDAVIAHRNSHRLLTSSASIFPRVVIGEGPQTRLSIWRGDITALTDVTAIVNAANSQLLGCFQPAHRCIDNVIHSAAGPRLRQACYELMVKQGHDEPVGQAKVTPGYNLPASNVIHTVGPQLKRGQLPDAIHRRQLSDCYISCLKAAEGLPALSDGRKVLVFCCISTGIFAFPSDTAAEIALTAVFQWCLEHPETTVTDIVFDTFLQSDWEIYNDKISLLPFPDDNDQVVKTAANLPPPKHIVPQAVATARAWLQEADYLIITAGAGLSAATGLDYTSPDLFAKHFSAFLPLGLRRLYDAFGFDRWKSPAQKWGYCFHQLNLVRTWPASPLYAALREIANQFTTRCFIRTSNADGLFLANGFHPSRISTPQGQYAFLQCLAKCRREAVFPSAPFLEKALPFLDSETQCLTDESKIPSCRYCGGEMTLCVRGGDYFNSSPFRGQEREYNRFVDRVTSAINTGYTHSNSTATAVILELGVGLNTPSVLRWPNEDLVDTAPNGGFRLIRAGLDASGCAPWELEQEGLAVGISGDLKAVVEMLGRGERGSR</sequence>
<dbReference type="Gene3D" id="4.10.240.10">
    <property type="entry name" value="Zn(2)-C6 fungal-type DNA-binding domain"/>
    <property type="match status" value="1"/>
</dbReference>
<dbReference type="SMART" id="SM00066">
    <property type="entry name" value="GAL4"/>
    <property type="match status" value="1"/>
</dbReference>
<keyword evidence="2" id="KW-0862">Zinc</keyword>
<keyword evidence="7" id="KW-0863">Zinc-finger</keyword>
<dbReference type="InterPro" id="IPR007219">
    <property type="entry name" value="XnlR_reg_dom"/>
</dbReference>
<dbReference type="CDD" id="cd00067">
    <property type="entry name" value="GAL4"/>
    <property type="match status" value="1"/>
</dbReference>
<dbReference type="Proteomes" id="UP001610335">
    <property type="component" value="Unassembled WGS sequence"/>
</dbReference>
<dbReference type="SUPFAM" id="SSF57701">
    <property type="entry name" value="Zn2/Cys6 DNA-binding domain"/>
    <property type="match status" value="1"/>
</dbReference>
<dbReference type="Pfam" id="PF00172">
    <property type="entry name" value="Zn_clus"/>
    <property type="match status" value="1"/>
</dbReference>
<dbReference type="InterPro" id="IPR036236">
    <property type="entry name" value="Znf_C2H2_sf"/>
</dbReference>
<dbReference type="InterPro" id="IPR043472">
    <property type="entry name" value="Macro_dom-like"/>
</dbReference>
<evidence type="ECO:0000256" key="8">
    <source>
        <dbReference type="SAM" id="MobiDB-lite"/>
    </source>
</evidence>
<protein>
    <recommendedName>
        <fullName evidence="14">ADP-ribose 1''-phosphate phosphatase</fullName>
    </recommendedName>
</protein>
<gene>
    <name evidence="12" type="ORF">BDW59DRAFT_180324</name>
</gene>
<dbReference type="SMART" id="SM00506">
    <property type="entry name" value="A1pp"/>
    <property type="match status" value="1"/>
</dbReference>
<feature type="domain" description="Macro" evidence="11">
    <location>
        <begin position="563"/>
        <end position="763"/>
    </location>
</feature>
<dbReference type="Pfam" id="PF01661">
    <property type="entry name" value="Macro"/>
    <property type="match status" value="1"/>
</dbReference>
<organism evidence="12 13">
    <name type="scientific">Aspergillus cavernicola</name>
    <dbReference type="NCBI Taxonomy" id="176166"/>
    <lineage>
        <taxon>Eukaryota</taxon>
        <taxon>Fungi</taxon>
        <taxon>Dikarya</taxon>
        <taxon>Ascomycota</taxon>
        <taxon>Pezizomycotina</taxon>
        <taxon>Eurotiomycetes</taxon>
        <taxon>Eurotiomycetidae</taxon>
        <taxon>Eurotiales</taxon>
        <taxon>Aspergillaceae</taxon>
        <taxon>Aspergillus</taxon>
        <taxon>Aspergillus subgen. Nidulantes</taxon>
    </lineage>
</organism>
<evidence type="ECO:0000313" key="12">
    <source>
        <dbReference type="EMBL" id="KAL2824246.1"/>
    </source>
</evidence>
<dbReference type="CDD" id="cd12148">
    <property type="entry name" value="fungal_TF_MHR"/>
    <property type="match status" value="1"/>
</dbReference>
<evidence type="ECO:0000256" key="3">
    <source>
        <dbReference type="ARBA" id="ARBA00023015"/>
    </source>
</evidence>
<dbReference type="SUPFAM" id="SSF57667">
    <property type="entry name" value="beta-beta-alpha zinc fingers"/>
    <property type="match status" value="1"/>
</dbReference>
<keyword evidence="13" id="KW-1185">Reference proteome</keyword>
<evidence type="ECO:0008006" key="14">
    <source>
        <dbReference type="Google" id="ProtNLM"/>
    </source>
</evidence>
<dbReference type="Gene3D" id="3.30.160.60">
    <property type="entry name" value="Classic Zinc Finger"/>
    <property type="match status" value="1"/>
</dbReference>
<keyword evidence="4" id="KW-0238">DNA-binding</keyword>
<comment type="caution">
    <text evidence="12">The sequence shown here is derived from an EMBL/GenBank/DDBJ whole genome shotgun (WGS) entry which is preliminary data.</text>
</comment>
<keyword evidence="5" id="KW-0804">Transcription</keyword>
<keyword evidence="3" id="KW-0805">Transcription regulation</keyword>
<dbReference type="SUPFAM" id="SSF52467">
    <property type="entry name" value="DHS-like NAD/FAD-binding domain"/>
    <property type="match status" value="1"/>
</dbReference>
<evidence type="ECO:0000256" key="5">
    <source>
        <dbReference type="ARBA" id="ARBA00023163"/>
    </source>
</evidence>
<dbReference type="InterPro" id="IPR029035">
    <property type="entry name" value="DHS-like_NAD/FAD-binding_dom"/>
</dbReference>
<evidence type="ECO:0000256" key="6">
    <source>
        <dbReference type="ARBA" id="ARBA00023242"/>
    </source>
</evidence>
<dbReference type="PROSITE" id="PS00028">
    <property type="entry name" value="ZINC_FINGER_C2H2_1"/>
    <property type="match status" value="1"/>
</dbReference>
<name>A0ABR4I9A4_9EURO</name>
<feature type="region of interest" description="Disordered" evidence="8">
    <location>
        <begin position="107"/>
        <end position="127"/>
    </location>
</feature>
<keyword evidence="1" id="KW-0479">Metal-binding</keyword>
<evidence type="ECO:0000259" key="11">
    <source>
        <dbReference type="PROSITE" id="PS51154"/>
    </source>
</evidence>
<dbReference type="InterPro" id="IPR002589">
    <property type="entry name" value="Macro_dom"/>
</dbReference>
<proteinExistence type="predicted"/>
<dbReference type="Gene3D" id="3.40.220.10">
    <property type="entry name" value="Leucine Aminopeptidase, subunit E, domain 1"/>
    <property type="match status" value="1"/>
</dbReference>
<dbReference type="PROSITE" id="PS51154">
    <property type="entry name" value="MACRO"/>
    <property type="match status" value="1"/>
</dbReference>
<evidence type="ECO:0000256" key="1">
    <source>
        <dbReference type="ARBA" id="ARBA00022723"/>
    </source>
</evidence>
<dbReference type="PROSITE" id="PS50157">
    <property type="entry name" value="ZINC_FINGER_C2H2_2"/>
    <property type="match status" value="1"/>
</dbReference>
<dbReference type="InterPro" id="IPR036864">
    <property type="entry name" value="Zn2-C6_fun-type_DNA-bd_sf"/>
</dbReference>
<evidence type="ECO:0000259" key="10">
    <source>
        <dbReference type="PROSITE" id="PS50157"/>
    </source>
</evidence>
<evidence type="ECO:0000256" key="4">
    <source>
        <dbReference type="ARBA" id="ARBA00023125"/>
    </source>
</evidence>
<dbReference type="EMBL" id="JBFXLS010000045">
    <property type="protein sequence ID" value="KAL2824246.1"/>
    <property type="molecule type" value="Genomic_DNA"/>
</dbReference>
<dbReference type="CDD" id="cd02908">
    <property type="entry name" value="Macro_OAADPr_deacetylase"/>
    <property type="match status" value="1"/>
</dbReference>
<dbReference type="PANTHER" id="PTHR47660:SF7">
    <property type="entry name" value="TRANSCRIPTION FACTOR WITH C2H2 AND ZN(2)-CYS(6) DNA BINDING DOMAIN (EUROFUNG)"/>
    <property type="match status" value="1"/>
</dbReference>
<keyword evidence="6" id="KW-0539">Nucleus</keyword>
<dbReference type="SUPFAM" id="SSF52949">
    <property type="entry name" value="Macro domain-like"/>
    <property type="match status" value="1"/>
</dbReference>
<dbReference type="Gene3D" id="3.40.50.1220">
    <property type="entry name" value="TPP-binding domain"/>
    <property type="match status" value="1"/>
</dbReference>
<feature type="domain" description="Zn(2)-C6 fungal-type" evidence="9">
    <location>
        <begin position="70"/>
        <end position="99"/>
    </location>
</feature>
<evidence type="ECO:0000256" key="2">
    <source>
        <dbReference type="ARBA" id="ARBA00022833"/>
    </source>
</evidence>
<reference evidence="12 13" key="1">
    <citation type="submission" date="2024-07" db="EMBL/GenBank/DDBJ databases">
        <title>Section-level genome sequencing and comparative genomics of Aspergillus sections Usti and Cavernicolus.</title>
        <authorList>
            <consortium name="Lawrence Berkeley National Laboratory"/>
            <person name="Nybo J.L."/>
            <person name="Vesth T.C."/>
            <person name="Theobald S."/>
            <person name="Frisvad J.C."/>
            <person name="Larsen T.O."/>
            <person name="Kjaerboelling I."/>
            <person name="Rothschild-Mancinelli K."/>
            <person name="Lyhne E.K."/>
            <person name="Kogle M.E."/>
            <person name="Barry K."/>
            <person name="Clum A."/>
            <person name="Na H."/>
            <person name="Ledsgaard L."/>
            <person name="Lin J."/>
            <person name="Lipzen A."/>
            <person name="Kuo A."/>
            <person name="Riley R."/>
            <person name="Mondo S."/>
            <person name="LaButti K."/>
            <person name="Haridas S."/>
            <person name="Pangalinan J."/>
            <person name="Salamov A.A."/>
            <person name="Simmons B.A."/>
            <person name="Magnuson J.K."/>
            <person name="Chen J."/>
            <person name="Drula E."/>
            <person name="Henrissat B."/>
            <person name="Wiebenga A."/>
            <person name="Lubbers R.J."/>
            <person name="Gomes A.C."/>
            <person name="Makela M.R."/>
            <person name="Stajich J."/>
            <person name="Grigoriev I.V."/>
            <person name="Mortensen U.H."/>
            <person name="De vries R.P."/>
            <person name="Baker S.E."/>
            <person name="Andersen M.R."/>
        </authorList>
    </citation>
    <scope>NUCLEOTIDE SEQUENCE [LARGE SCALE GENOMIC DNA]</scope>
    <source>
        <strain evidence="12 13">CBS 600.67</strain>
    </source>
</reference>
<dbReference type="Pfam" id="PF04082">
    <property type="entry name" value="Fungal_trans"/>
    <property type="match status" value="1"/>
</dbReference>
<dbReference type="PROSITE" id="PS00463">
    <property type="entry name" value="ZN2_CY6_FUNGAL_1"/>
    <property type="match status" value="1"/>
</dbReference>
<dbReference type="SMART" id="SM00355">
    <property type="entry name" value="ZnF_C2H2"/>
    <property type="match status" value="2"/>
</dbReference>
<evidence type="ECO:0000313" key="13">
    <source>
        <dbReference type="Proteomes" id="UP001610335"/>
    </source>
</evidence>
<evidence type="ECO:0000259" key="9">
    <source>
        <dbReference type="PROSITE" id="PS50048"/>
    </source>
</evidence>
<dbReference type="PANTHER" id="PTHR47660">
    <property type="entry name" value="TRANSCRIPTION FACTOR WITH C2H2 AND ZN(2)-CYS(6) DNA BINDING DOMAIN (EUROFUNG)-RELATED-RELATED"/>
    <property type="match status" value="1"/>
</dbReference>
<evidence type="ECO:0000256" key="7">
    <source>
        <dbReference type="PROSITE-ProRule" id="PRU00042"/>
    </source>
</evidence>
<dbReference type="PROSITE" id="PS50048">
    <property type="entry name" value="ZN2_CY6_FUNGAL_2"/>
    <property type="match status" value="1"/>
</dbReference>